<organism evidence="10 11">
    <name type="scientific">Microbulbifer okhotskensis</name>
    <dbReference type="NCBI Taxonomy" id="2926617"/>
    <lineage>
        <taxon>Bacteria</taxon>
        <taxon>Pseudomonadati</taxon>
        <taxon>Pseudomonadota</taxon>
        <taxon>Gammaproteobacteria</taxon>
        <taxon>Cellvibrionales</taxon>
        <taxon>Microbulbiferaceae</taxon>
        <taxon>Microbulbifer</taxon>
    </lineage>
</organism>
<dbReference type="Proteomes" id="UP001139028">
    <property type="component" value="Unassembled WGS sequence"/>
</dbReference>
<evidence type="ECO:0000256" key="5">
    <source>
        <dbReference type="ARBA" id="ARBA00022823"/>
    </source>
</evidence>
<feature type="region of interest" description="Disordered" evidence="8">
    <location>
        <begin position="182"/>
        <end position="201"/>
    </location>
</feature>
<evidence type="ECO:0000313" key="11">
    <source>
        <dbReference type="Proteomes" id="UP001139028"/>
    </source>
</evidence>
<dbReference type="GO" id="GO:0031405">
    <property type="term" value="F:lipoic acid binding"/>
    <property type="evidence" value="ECO:0007669"/>
    <property type="project" value="TreeGrafter"/>
</dbReference>
<reference evidence="10" key="1">
    <citation type="journal article" date="2022" name="Arch. Microbiol.">
        <title>Microbulbifer okhotskensis sp. nov., isolated from a deep bottom sediment of the Okhotsk Sea.</title>
        <authorList>
            <person name="Romanenko L."/>
            <person name="Kurilenko V."/>
            <person name="Otstavnykh N."/>
            <person name="Velansky P."/>
            <person name="Isaeva M."/>
            <person name="Mikhailov V."/>
        </authorList>
    </citation>
    <scope>NUCLEOTIDE SEQUENCE</scope>
    <source>
        <strain evidence="10">OS29</strain>
    </source>
</reference>
<comment type="cofactor">
    <cofactor evidence="1 7">
        <name>(R)-lipoate</name>
        <dbReference type="ChEBI" id="CHEBI:83088"/>
    </cofactor>
</comment>
<dbReference type="PANTHER" id="PTHR43178">
    <property type="entry name" value="DIHYDROLIPOAMIDE ACETYLTRANSFERASE COMPONENT OF PYRUVATE DEHYDROGENASE COMPLEX"/>
    <property type="match status" value="1"/>
</dbReference>
<gene>
    <name evidence="10" type="ORF">MO867_13340</name>
</gene>
<dbReference type="InterPro" id="IPR001078">
    <property type="entry name" value="2-oxoacid_DH_actylTfrase"/>
</dbReference>
<feature type="region of interest" description="Disordered" evidence="8">
    <location>
        <begin position="91"/>
        <end position="111"/>
    </location>
</feature>
<keyword evidence="4 7" id="KW-0808">Transferase</keyword>
<comment type="subunit">
    <text evidence="3">Forms a 24-polypeptide structural core with octahedral symmetry.</text>
</comment>
<keyword evidence="5 7" id="KW-0450">Lipoyl</keyword>
<evidence type="ECO:0000256" key="3">
    <source>
        <dbReference type="ARBA" id="ARBA00011484"/>
    </source>
</evidence>
<evidence type="ECO:0000256" key="4">
    <source>
        <dbReference type="ARBA" id="ARBA00022679"/>
    </source>
</evidence>
<comment type="caution">
    <text evidence="10">The sequence shown here is derived from an EMBL/GenBank/DDBJ whole genome shotgun (WGS) entry which is preliminary data.</text>
</comment>
<evidence type="ECO:0000256" key="2">
    <source>
        <dbReference type="ARBA" id="ARBA00007317"/>
    </source>
</evidence>
<evidence type="ECO:0000256" key="8">
    <source>
        <dbReference type="SAM" id="MobiDB-lite"/>
    </source>
</evidence>
<dbReference type="InterPro" id="IPR023213">
    <property type="entry name" value="CAT-like_dom_sf"/>
</dbReference>
<evidence type="ECO:0000313" key="10">
    <source>
        <dbReference type="EMBL" id="MCO1335316.1"/>
    </source>
</evidence>
<proteinExistence type="inferred from homology"/>
<dbReference type="Gene3D" id="3.30.559.10">
    <property type="entry name" value="Chloramphenicol acetyltransferase-like domain"/>
    <property type="match status" value="1"/>
</dbReference>
<dbReference type="Gene3D" id="2.40.50.100">
    <property type="match status" value="1"/>
</dbReference>
<feature type="compositionally biased region" description="Low complexity" evidence="8">
    <location>
        <begin position="185"/>
        <end position="194"/>
    </location>
</feature>
<keyword evidence="6 7" id="KW-0012">Acyltransferase</keyword>
<evidence type="ECO:0000259" key="9">
    <source>
        <dbReference type="PROSITE" id="PS50968"/>
    </source>
</evidence>
<dbReference type="RefSeq" id="WP_252469031.1">
    <property type="nucleotide sequence ID" value="NZ_JALBWM010000058.1"/>
</dbReference>
<keyword evidence="11" id="KW-1185">Reference proteome</keyword>
<dbReference type="Pfam" id="PF00198">
    <property type="entry name" value="2-oxoacid_dh"/>
    <property type="match status" value="1"/>
</dbReference>
<dbReference type="GO" id="GO:0016407">
    <property type="term" value="F:acetyltransferase activity"/>
    <property type="evidence" value="ECO:0007669"/>
    <property type="project" value="TreeGrafter"/>
</dbReference>
<dbReference type="PANTHER" id="PTHR43178:SF12">
    <property type="entry name" value="DIHYDROLIPOAMIDE ACETYLTRANSFERASE COMPONENT OF PYRUVATE DEHYDROGENASE COMPLEX"/>
    <property type="match status" value="1"/>
</dbReference>
<name>A0A9X2ETA4_9GAMM</name>
<dbReference type="SUPFAM" id="SSF52777">
    <property type="entry name" value="CoA-dependent acyltransferases"/>
    <property type="match status" value="1"/>
</dbReference>
<evidence type="ECO:0000256" key="6">
    <source>
        <dbReference type="ARBA" id="ARBA00023315"/>
    </source>
</evidence>
<comment type="similarity">
    <text evidence="2 7">Belongs to the 2-oxoacid dehydrogenase family.</text>
</comment>
<dbReference type="CDD" id="cd06849">
    <property type="entry name" value="lipoyl_domain"/>
    <property type="match status" value="1"/>
</dbReference>
<feature type="compositionally biased region" description="Low complexity" evidence="8">
    <location>
        <begin position="91"/>
        <end position="101"/>
    </location>
</feature>
<dbReference type="InterPro" id="IPR050743">
    <property type="entry name" value="2-oxoacid_DH_E2_comp"/>
</dbReference>
<evidence type="ECO:0000256" key="7">
    <source>
        <dbReference type="RuleBase" id="RU003423"/>
    </source>
</evidence>
<feature type="domain" description="Lipoyl-binding" evidence="9">
    <location>
        <begin position="1"/>
        <end position="76"/>
    </location>
</feature>
<dbReference type="Pfam" id="PF00364">
    <property type="entry name" value="Biotin_lipoyl"/>
    <property type="match status" value="1"/>
</dbReference>
<dbReference type="AlphaFoldDB" id="A0A9X2ETA4"/>
<accession>A0A9X2ETA4</accession>
<evidence type="ECO:0000256" key="1">
    <source>
        <dbReference type="ARBA" id="ARBA00001938"/>
    </source>
</evidence>
<sequence>MKIFSLPDLGEGLPDAVVREWHVSEGDNISAHESLVTVETAKALVEVPAPWGGKVEKLFAGVDEIVNVGDPLIGFVEALAGVEVPAPAASQDSATAAAGQQTEEEAPLETRADSGTVVGKLMEGAAVLGEERPITQMPERLATPSVRALARRLGVDLLQLCQGDGMVNATQVRAVATKLPKPLNRSSAASSTADSTREEAGLMSPARRAMAMSMSRARDQVTRITLCDDADISNWWGSTPALLRLIRAVQEASNIEPTLNALYENEQLELQKSINIGLAVDSPRGLFVPVLKDVGLRSDEDLVQQVADFKYQARETGIAQSDLQGASILLSNFGSIAGRYATPVVMPPTVAIVGAGRVCQGVVVVNRWPALRPLLPLSISADHRAVTGGELARFLKAMLESLSL</sequence>
<dbReference type="EC" id="2.3.1.-" evidence="7"/>
<dbReference type="PROSITE" id="PS50968">
    <property type="entry name" value="BIOTINYL_LIPOYL"/>
    <property type="match status" value="1"/>
</dbReference>
<dbReference type="SUPFAM" id="SSF51230">
    <property type="entry name" value="Single hybrid motif"/>
    <property type="match status" value="1"/>
</dbReference>
<dbReference type="EMBL" id="JALBWM010000058">
    <property type="protein sequence ID" value="MCO1335316.1"/>
    <property type="molecule type" value="Genomic_DNA"/>
</dbReference>
<dbReference type="GO" id="GO:0005737">
    <property type="term" value="C:cytoplasm"/>
    <property type="evidence" value="ECO:0007669"/>
    <property type="project" value="TreeGrafter"/>
</dbReference>
<dbReference type="InterPro" id="IPR000089">
    <property type="entry name" value="Biotin_lipoyl"/>
</dbReference>
<dbReference type="InterPro" id="IPR011053">
    <property type="entry name" value="Single_hybrid_motif"/>
</dbReference>
<protein>
    <recommendedName>
        <fullName evidence="7">Dihydrolipoamide acetyltransferase component of pyruvate dehydrogenase complex</fullName>
        <ecNumber evidence="7">2.3.1.-</ecNumber>
    </recommendedName>
</protein>